<gene>
    <name evidence="1" type="ORF">J34TS1_01570</name>
</gene>
<dbReference type="EMBL" id="BORT01000001">
    <property type="protein sequence ID" value="GIO45392.1"/>
    <property type="molecule type" value="Genomic_DNA"/>
</dbReference>
<organism evidence="1 2">
    <name type="scientific">Paenibacillus azoreducens</name>
    <dbReference type="NCBI Taxonomy" id="116718"/>
    <lineage>
        <taxon>Bacteria</taxon>
        <taxon>Bacillati</taxon>
        <taxon>Bacillota</taxon>
        <taxon>Bacilli</taxon>
        <taxon>Bacillales</taxon>
        <taxon>Paenibacillaceae</taxon>
        <taxon>Paenibacillus</taxon>
    </lineage>
</organism>
<keyword evidence="2" id="KW-1185">Reference proteome</keyword>
<protein>
    <submittedName>
        <fullName evidence="1">Uncharacterized protein</fullName>
    </submittedName>
</protein>
<dbReference type="Proteomes" id="UP000682811">
    <property type="component" value="Unassembled WGS sequence"/>
</dbReference>
<accession>A0A919Y666</accession>
<dbReference type="AlphaFoldDB" id="A0A919Y666"/>
<name>A0A919Y666_9BACL</name>
<proteinExistence type="predicted"/>
<sequence length="142" mass="16515">MIEHQSTLWQVTPWVLRELLRDLKRRAASPENITLDEIELYIAVASSFSGQQIGSGPEGEIRMNELLDERYLWPEDEEEDELQWEEEEPPGYGPEPFFGYYYFSYLLLKQAEPVFAPILNSNQELAPAIRELQSLLHEAEAD</sequence>
<evidence type="ECO:0000313" key="1">
    <source>
        <dbReference type="EMBL" id="GIO45392.1"/>
    </source>
</evidence>
<comment type="caution">
    <text evidence="1">The sequence shown here is derived from an EMBL/GenBank/DDBJ whole genome shotgun (WGS) entry which is preliminary data.</text>
</comment>
<evidence type="ECO:0000313" key="2">
    <source>
        <dbReference type="Proteomes" id="UP000682811"/>
    </source>
</evidence>
<reference evidence="1 2" key="1">
    <citation type="submission" date="2021-03" db="EMBL/GenBank/DDBJ databases">
        <title>Antimicrobial resistance genes in bacteria isolated from Japanese honey, and their potential for conferring macrolide and lincosamide resistance in the American foulbrood pathogen Paenibacillus larvae.</title>
        <authorList>
            <person name="Okamoto M."/>
            <person name="Kumagai M."/>
            <person name="Kanamori H."/>
            <person name="Takamatsu D."/>
        </authorList>
    </citation>
    <scope>NUCLEOTIDE SEQUENCE [LARGE SCALE GENOMIC DNA]</scope>
    <source>
        <strain evidence="1 2">J34TS1</strain>
    </source>
</reference>